<dbReference type="KEGG" id="dgr:6561508"/>
<dbReference type="EMBL" id="CH916368">
    <property type="protein sequence ID" value="EDW04157.1"/>
    <property type="molecule type" value="Genomic_DNA"/>
</dbReference>
<name>B4JCC4_DROGR</name>
<sequence length="424" mass="51240">MQPGENMKDKVEHFLFHITINICSRAIYRVCRFFVFGYFRFQKETGKLHICKHSVPKIVLSLIMKICIIFTDMDNYNYFLGVIYACLFKKLIDNISGYNFYMYMSIMINANWNYCKMVYILHSRKISASYVSVINEVIEIHRKMISSFDYIYFTVEINILIIFLLESILNVLQIRKSFYFVRIYKQLLFELFYWAYFVYQLLLISWHKVLLRYMNSYVRNMENGQHLNRRDQQQIILFYGLYFRIWKLHSRVTKLWLKIAGPLFSSIFSLTLNMSEELFDIIYKQGQPMEKWHSFLTFHIGHCLAPPMRIFLLGFCNNRIEELTILLHRQIMLINLLHGKNQKYSAEEIIFTRLMDCEFNCFVLQQQTRPIRNHIWHVGQTINNEFLLLYLWIGFLNAMSDLQYEFANVHEKVNEVLPFRNKIQ</sequence>
<keyword evidence="3" id="KW-1185">Reference proteome</keyword>
<evidence type="ECO:0000256" key="1">
    <source>
        <dbReference type="SAM" id="Phobius"/>
    </source>
</evidence>
<dbReference type="Proteomes" id="UP000001070">
    <property type="component" value="Unassembled WGS sequence"/>
</dbReference>
<keyword evidence="1" id="KW-0472">Membrane</keyword>
<dbReference type="eggNOG" id="ENOG502T7XN">
    <property type="taxonomic scope" value="Eukaryota"/>
</dbReference>
<dbReference type="STRING" id="7222.B4JCC4"/>
<dbReference type="OMA" id="IFELYYC"/>
<keyword evidence="1" id="KW-1133">Transmembrane helix</keyword>
<keyword evidence="1" id="KW-0812">Transmembrane</keyword>
<dbReference type="OrthoDB" id="7851226at2759"/>
<dbReference type="PhylomeDB" id="B4JCC4"/>
<evidence type="ECO:0000313" key="2">
    <source>
        <dbReference type="EMBL" id="EDW04157.1"/>
    </source>
</evidence>
<gene>
    <name evidence="2" type="primary">Dgri\GH17262</name>
    <name evidence="2" type="ORF">Dgri_GH17262</name>
</gene>
<dbReference type="AlphaFoldDB" id="B4JCC4"/>
<reference evidence="2 3" key="1">
    <citation type="journal article" date="2007" name="Nature">
        <title>Evolution of genes and genomes on the Drosophila phylogeny.</title>
        <authorList>
            <consortium name="Drosophila 12 Genomes Consortium"/>
            <person name="Clark A.G."/>
            <person name="Eisen M.B."/>
            <person name="Smith D.R."/>
            <person name="Bergman C.M."/>
            <person name="Oliver B."/>
            <person name="Markow T.A."/>
            <person name="Kaufman T.C."/>
            <person name="Kellis M."/>
            <person name="Gelbart W."/>
            <person name="Iyer V.N."/>
            <person name="Pollard D.A."/>
            <person name="Sackton T.B."/>
            <person name="Larracuente A.M."/>
            <person name="Singh N.D."/>
            <person name="Abad J.P."/>
            <person name="Abt D.N."/>
            <person name="Adryan B."/>
            <person name="Aguade M."/>
            <person name="Akashi H."/>
            <person name="Anderson W.W."/>
            <person name="Aquadro C.F."/>
            <person name="Ardell D.H."/>
            <person name="Arguello R."/>
            <person name="Artieri C.G."/>
            <person name="Barbash D.A."/>
            <person name="Barker D."/>
            <person name="Barsanti P."/>
            <person name="Batterham P."/>
            <person name="Batzoglou S."/>
            <person name="Begun D."/>
            <person name="Bhutkar A."/>
            <person name="Blanco E."/>
            <person name="Bosak S.A."/>
            <person name="Bradley R.K."/>
            <person name="Brand A.D."/>
            <person name="Brent M.R."/>
            <person name="Brooks A.N."/>
            <person name="Brown R.H."/>
            <person name="Butlin R.K."/>
            <person name="Caggese C."/>
            <person name="Calvi B.R."/>
            <person name="Bernardo de Carvalho A."/>
            <person name="Caspi A."/>
            <person name="Castrezana S."/>
            <person name="Celniker S.E."/>
            <person name="Chang J.L."/>
            <person name="Chapple C."/>
            <person name="Chatterji S."/>
            <person name="Chinwalla A."/>
            <person name="Civetta A."/>
            <person name="Clifton S.W."/>
            <person name="Comeron J.M."/>
            <person name="Costello J.C."/>
            <person name="Coyne J.A."/>
            <person name="Daub J."/>
            <person name="David R.G."/>
            <person name="Delcher A.L."/>
            <person name="Delehaunty K."/>
            <person name="Do C.B."/>
            <person name="Ebling H."/>
            <person name="Edwards K."/>
            <person name="Eickbush T."/>
            <person name="Evans J.D."/>
            <person name="Filipski A."/>
            <person name="Findeiss S."/>
            <person name="Freyhult E."/>
            <person name="Fulton L."/>
            <person name="Fulton R."/>
            <person name="Garcia A.C."/>
            <person name="Gardiner A."/>
            <person name="Garfield D.A."/>
            <person name="Garvin B.E."/>
            <person name="Gibson G."/>
            <person name="Gilbert D."/>
            <person name="Gnerre S."/>
            <person name="Godfrey J."/>
            <person name="Good R."/>
            <person name="Gotea V."/>
            <person name="Gravely B."/>
            <person name="Greenberg A.J."/>
            <person name="Griffiths-Jones S."/>
            <person name="Gross S."/>
            <person name="Guigo R."/>
            <person name="Gustafson E.A."/>
            <person name="Haerty W."/>
            <person name="Hahn M.W."/>
            <person name="Halligan D.L."/>
            <person name="Halpern A.L."/>
            <person name="Halter G.M."/>
            <person name="Han M.V."/>
            <person name="Heger A."/>
            <person name="Hillier L."/>
            <person name="Hinrichs A.S."/>
            <person name="Holmes I."/>
            <person name="Hoskins R.A."/>
            <person name="Hubisz M.J."/>
            <person name="Hultmark D."/>
            <person name="Huntley M.A."/>
            <person name="Jaffe D.B."/>
            <person name="Jagadeeshan S."/>
            <person name="Jeck W.R."/>
            <person name="Johnson J."/>
            <person name="Jones C.D."/>
            <person name="Jordan W.C."/>
            <person name="Karpen G.H."/>
            <person name="Kataoka E."/>
            <person name="Keightley P.D."/>
            <person name="Kheradpour P."/>
            <person name="Kirkness E.F."/>
            <person name="Koerich L.B."/>
            <person name="Kristiansen K."/>
            <person name="Kudrna D."/>
            <person name="Kulathinal R.J."/>
            <person name="Kumar S."/>
            <person name="Kwok R."/>
            <person name="Lander E."/>
            <person name="Langley C.H."/>
            <person name="Lapoint R."/>
            <person name="Lazzaro B.P."/>
            <person name="Lee S.J."/>
            <person name="Levesque L."/>
            <person name="Li R."/>
            <person name="Lin C.F."/>
            <person name="Lin M.F."/>
            <person name="Lindblad-Toh K."/>
            <person name="Llopart A."/>
            <person name="Long M."/>
            <person name="Low L."/>
            <person name="Lozovsky E."/>
            <person name="Lu J."/>
            <person name="Luo M."/>
            <person name="Machado C.A."/>
            <person name="Makalowski W."/>
            <person name="Marzo M."/>
            <person name="Matsuda M."/>
            <person name="Matzkin L."/>
            <person name="McAllister B."/>
            <person name="McBride C.S."/>
            <person name="McKernan B."/>
            <person name="McKernan K."/>
            <person name="Mendez-Lago M."/>
            <person name="Minx P."/>
            <person name="Mollenhauer M.U."/>
            <person name="Montooth K."/>
            <person name="Mount S.M."/>
            <person name="Mu X."/>
            <person name="Myers E."/>
            <person name="Negre B."/>
            <person name="Newfeld S."/>
            <person name="Nielsen R."/>
            <person name="Noor M.A."/>
            <person name="O'Grady P."/>
            <person name="Pachter L."/>
            <person name="Papaceit M."/>
            <person name="Parisi M.J."/>
            <person name="Parisi M."/>
            <person name="Parts L."/>
            <person name="Pedersen J.S."/>
            <person name="Pesole G."/>
            <person name="Phillippy A.M."/>
            <person name="Ponting C.P."/>
            <person name="Pop M."/>
            <person name="Porcelli D."/>
            <person name="Powell J.R."/>
            <person name="Prohaska S."/>
            <person name="Pruitt K."/>
            <person name="Puig M."/>
            <person name="Quesneville H."/>
            <person name="Ram K.R."/>
            <person name="Rand D."/>
            <person name="Rasmussen M.D."/>
            <person name="Reed L.K."/>
            <person name="Reenan R."/>
            <person name="Reily A."/>
            <person name="Remington K.A."/>
            <person name="Rieger T.T."/>
            <person name="Ritchie M.G."/>
            <person name="Robin C."/>
            <person name="Rogers Y.H."/>
            <person name="Rohde C."/>
            <person name="Rozas J."/>
            <person name="Rubenfield M.J."/>
            <person name="Ruiz A."/>
            <person name="Russo S."/>
            <person name="Salzberg S.L."/>
            <person name="Sanchez-Gracia A."/>
            <person name="Saranga D.J."/>
            <person name="Sato H."/>
            <person name="Schaeffer S.W."/>
            <person name="Schatz M.C."/>
            <person name="Schlenke T."/>
            <person name="Schwartz R."/>
            <person name="Segarra C."/>
            <person name="Singh R.S."/>
            <person name="Sirot L."/>
            <person name="Sirota M."/>
            <person name="Sisneros N.B."/>
            <person name="Smith C.D."/>
            <person name="Smith T.F."/>
            <person name="Spieth J."/>
            <person name="Stage D.E."/>
            <person name="Stark A."/>
            <person name="Stephan W."/>
            <person name="Strausberg R.L."/>
            <person name="Strempel S."/>
            <person name="Sturgill D."/>
            <person name="Sutton G."/>
            <person name="Sutton G.G."/>
            <person name="Tao W."/>
            <person name="Teichmann S."/>
            <person name="Tobari Y.N."/>
            <person name="Tomimura Y."/>
            <person name="Tsolas J.M."/>
            <person name="Valente V.L."/>
            <person name="Venter E."/>
            <person name="Venter J.C."/>
            <person name="Vicario S."/>
            <person name="Vieira F.G."/>
            <person name="Vilella A.J."/>
            <person name="Villasante A."/>
            <person name="Walenz B."/>
            <person name="Wang J."/>
            <person name="Wasserman M."/>
            <person name="Watts T."/>
            <person name="Wilson D."/>
            <person name="Wilson R.K."/>
            <person name="Wing R.A."/>
            <person name="Wolfner M.F."/>
            <person name="Wong A."/>
            <person name="Wong G.K."/>
            <person name="Wu C.I."/>
            <person name="Wu G."/>
            <person name="Yamamoto D."/>
            <person name="Yang H.P."/>
            <person name="Yang S.P."/>
            <person name="Yorke J.A."/>
            <person name="Yoshida K."/>
            <person name="Zdobnov E."/>
            <person name="Zhang P."/>
            <person name="Zhang Y."/>
            <person name="Zimin A.V."/>
            <person name="Baldwin J."/>
            <person name="Abdouelleil A."/>
            <person name="Abdulkadir J."/>
            <person name="Abebe A."/>
            <person name="Abera B."/>
            <person name="Abreu J."/>
            <person name="Acer S.C."/>
            <person name="Aftuck L."/>
            <person name="Alexander A."/>
            <person name="An P."/>
            <person name="Anderson E."/>
            <person name="Anderson S."/>
            <person name="Arachi H."/>
            <person name="Azer M."/>
            <person name="Bachantsang P."/>
            <person name="Barry A."/>
            <person name="Bayul T."/>
            <person name="Berlin A."/>
            <person name="Bessette D."/>
            <person name="Bloom T."/>
            <person name="Blye J."/>
            <person name="Boguslavskiy L."/>
            <person name="Bonnet C."/>
            <person name="Boukhgalter B."/>
            <person name="Bourzgui I."/>
            <person name="Brown A."/>
            <person name="Cahill P."/>
            <person name="Channer S."/>
            <person name="Cheshatsang Y."/>
            <person name="Chuda L."/>
            <person name="Citroen M."/>
            <person name="Collymore A."/>
            <person name="Cooke P."/>
            <person name="Costello M."/>
            <person name="D'Aco K."/>
            <person name="Daza R."/>
            <person name="De Haan G."/>
            <person name="DeGray S."/>
            <person name="DeMaso C."/>
            <person name="Dhargay N."/>
            <person name="Dooley K."/>
            <person name="Dooley E."/>
            <person name="Doricent M."/>
            <person name="Dorje P."/>
            <person name="Dorjee K."/>
            <person name="Dupes A."/>
            <person name="Elong R."/>
            <person name="Falk J."/>
            <person name="Farina A."/>
            <person name="Faro S."/>
            <person name="Ferguson D."/>
            <person name="Fisher S."/>
            <person name="Foley C.D."/>
            <person name="Franke A."/>
            <person name="Friedrich D."/>
            <person name="Gadbois L."/>
            <person name="Gearin G."/>
            <person name="Gearin C.R."/>
            <person name="Giannoukos G."/>
            <person name="Goode T."/>
            <person name="Graham J."/>
            <person name="Grandbois E."/>
            <person name="Grewal S."/>
            <person name="Gyaltsen K."/>
            <person name="Hafez N."/>
            <person name="Hagos B."/>
            <person name="Hall J."/>
            <person name="Henson C."/>
            <person name="Hollinger A."/>
            <person name="Honan T."/>
            <person name="Huard M.D."/>
            <person name="Hughes L."/>
            <person name="Hurhula B."/>
            <person name="Husby M.E."/>
            <person name="Kamat A."/>
            <person name="Kanga B."/>
            <person name="Kashin S."/>
            <person name="Khazanovich D."/>
            <person name="Kisner P."/>
            <person name="Lance K."/>
            <person name="Lara M."/>
            <person name="Lee W."/>
            <person name="Lennon N."/>
            <person name="Letendre F."/>
            <person name="LeVine R."/>
            <person name="Lipovsky A."/>
            <person name="Liu X."/>
            <person name="Liu J."/>
            <person name="Liu S."/>
            <person name="Lokyitsang T."/>
            <person name="Lokyitsang Y."/>
            <person name="Lubonja R."/>
            <person name="Lui A."/>
            <person name="MacDonald P."/>
            <person name="Magnisalis V."/>
            <person name="Maru K."/>
            <person name="Matthews C."/>
            <person name="McCusker W."/>
            <person name="McDonough S."/>
            <person name="Mehta T."/>
            <person name="Meldrim J."/>
            <person name="Meneus L."/>
            <person name="Mihai O."/>
            <person name="Mihalev A."/>
            <person name="Mihova T."/>
            <person name="Mittelman R."/>
            <person name="Mlenga V."/>
            <person name="Montmayeur A."/>
            <person name="Mulrain L."/>
            <person name="Navidi A."/>
            <person name="Naylor J."/>
            <person name="Negash T."/>
            <person name="Nguyen T."/>
            <person name="Nguyen N."/>
            <person name="Nicol R."/>
            <person name="Norbu C."/>
            <person name="Norbu N."/>
            <person name="Novod N."/>
            <person name="O'Neill B."/>
            <person name="Osman S."/>
            <person name="Markiewicz E."/>
            <person name="Oyono O.L."/>
            <person name="Patti C."/>
            <person name="Phunkhang P."/>
            <person name="Pierre F."/>
            <person name="Priest M."/>
            <person name="Raghuraman S."/>
            <person name="Rege F."/>
            <person name="Reyes R."/>
            <person name="Rise C."/>
            <person name="Rogov P."/>
            <person name="Ross K."/>
            <person name="Ryan E."/>
            <person name="Settipalli S."/>
            <person name="Shea T."/>
            <person name="Sherpa N."/>
            <person name="Shi L."/>
            <person name="Shih D."/>
            <person name="Sparrow T."/>
            <person name="Spaulding J."/>
            <person name="Stalker J."/>
            <person name="Stange-Thomann N."/>
            <person name="Stavropoulos S."/>
            <person name="Stone C."/>
            <person name="Strader C."/>
            <person name="Tesfaye S."/>
            <person name="Thomson T."/>
            <person name="Thoulutsang Y."/>
            <person name="Thoulutsang D."/>
            <person name="Topham K."/>
            <person name="Topping I."/>
            <person name="Tsamla T."/>
            <person name="Vassiliev H."/>
            <person name="Vo A."/>
            <person name="Wangchuk T."/>
            <person name="Wangdi T."/>
            <person name="Weiand M."/>
            <person name="Wilkinson J."/>
            <person name="Wilson A."/>
            <person name="Yadav S."/>
            <person name="Young G."/>
            <person name="Yu Q."/>
            <person name="Zembek L."/>
            <person name="Zhong D."/>
            <person name="Zimmer A."/>
            <person name="Zwirko Z."/>
            <person name="Jaffe D.B."/>
            <person name="Alvarez P."/>
            <person name="Brockman W."/>
            <person name="Butler J."/>
            <person name="Chin C."/>
            <person name="Gnerre S."/>
            <person name="Grabherr M."/>
            <person name="Kleber M."/>
            <person name="Mauceli E."/>
            <person name="MacCallum I."/>
        </authorList>
    </citation>
    <scope>NUCLEOTIDE SEQUENCE [LARGE SCALE GENOMIC DNA]</scope>
    <source>
        <strain evidence="3">Tucson 15287-2541.00</strain>
    </source>
</reference>
<proteinExistence type="predicted"/>
<feature type="transmembrane region" description="Helical" evidence="1">
    <location>
        <begin position="150"/>
        <end position="171"/>
    </location>
</feature>
<accession>B4JCC4</accession>
<organism evidence="3">
    <name type="scientific">Drosophila grimshawi</name>
    <name type="common">Hawaiian fruit fly</name>
    <name type="synonym">Idiomyia grimshawi</name>
    <dbReference type="NCBI Taxonomy" id="7222"/>
    <lineage>
        <taxon>Eukaryota</taxon>
        <taxon>Metazoa</taxon>
        <taxon>Ecdysozoa</taxon>
        <taxon>Arthropoda</taxon>
        <taxon>Hexapoda</taxon>
        <taxon>Insecta</taxon>
        <taxon>Pterygota</taxon>
        <taxon>Neoptera</taxon>
        <taxon>Endopterygota</taxon>
        <taxon>Diptera</taxon>
        <taxon>Brachycera</taxon>
        <taxon>Muscomorpha</taxon>
        <taxon>Ephydroidea</taxon>
        <taxon>Drosophilidae</taxon>
        <taxon>Drosophila</taxon>
        <taxon>Hawaiian Drosophila</taxon>
    </lineage>
</organism>
<feature type="transmembrane region" description="Helical" evidence="1">
    <location>
        <begin position="191"/>
        <end position="211"/>
    </location>
</feature>
<protein>
    <submittedName>
        <fullName evidence="2">GH17262</fullName>
    </submittedName>
</protein>
<dbReference type="InParanoid" id="B4JCC4"/>
<evidence type="ECO:0000313" key="3">
    <source>
        <dbReference type="Proteomes" id="UP000001070"/>
    </source>
</evidence>
<dbReference type="HOGENOM" id="CLU_647717_0_0_1"/>